<reference evidence="7 8" key="1">
    <citation type="submission" date="2019-10" db="EMBL/GenBank/DDBJ databases">
        <title>Alkalibaculum tamaniensis sp.nov., a new alkaliphilic acetogen, isolated on methoxylated aromatics from a mud volcano.</title>
        <authorList>
            <person name="Khomyakova M.A."/>
            <person name="Merkel A.Y."/>
            <person name="Bonch-Osmolovskaya E.A."/>
            <person name="Slobodkin A.I."/>
        </authorList>
    </citation>
    <scope>NUCLEOTIDE SEQUENCE [LARGE SCALE GENOMIC DNA]</scope>
    <source>
        <strain evidence="7 8">M08DMB</strain>
    </source>
</reference>
<dbReference type="CDD" id="cd07067">
    <property type="entry name" value="HP_PGM_like"/>
    <property type="match status" value="1"/>
</dbReference>
<evidence type="ECO:0000256" key="4">
    <source>
        <dbReference type="ARBA" id="ARBA00023235"/>
    </source>
</evidence>
<dbReference type="PANTHER" id="PTHR11931">
    <property type="entry name" value="PHOSPHOGLYCERATE MUTASE"/>
    <property type="match status" value="1"/>
</dbReference>
<dbReference type="InterPro" id="IPR005952">
    <property type="entry name" value="Phosphogly_mut1"/>
</dbReference>
<keyword evidence="3" id="KW-0324">Glycolysis</keyword>
<name>A0A6A7KBJ5_9FIRM</name>
<evidence type="ECO:0000256" key="6">
    <source>
        <dbReference type="PIRSR" id="PIRSR613078-2"/>
    </source>
</evidence>
<dbReference type="AlphaFoldDB" id="A0A6A7KBJ5"/>
<evidence type="ECO:0000313" key="7">
    <source>
        <dbReference type="EMBL" id="MPW26929.1"/>
    </source>
</evidence>
<sequence length="195" mass="22571">MKFTLVRHVETTGNYENRFAGVTETLYTQKGKEQFIKLTNALKEYKVDNIYSSPISRALNIANKIGEYTNTEVKVIDVLSEMNFGIFENLTFEEVVRDHNEHWLGWESDYLNYQIPEGDSLKLFHQRISDFLDTIKNEDGTCMIVCHGGTIQSIVTHLLNLQVLDRWHFHIPLGGIVEISYKENFGMLNKLHSLV</sequence>
<evidence type="ECO:0000313" key="8">
    <source>
        <dbReference type="Proteomes" id="UP000440004"/>
    </source>
</evidence>
<keyword evidence="4" id="KW-0413">Isomerase</keyword>
<dbReference type="SMART" id="SM00855">
    <property type="entry name" value="PGAM"/>
    <property type="match status" value="1"/>
</dbReference>
<evidence type="ECO:0000256" key="5">
    <source>
        <dbReference type="PIRSR" id="PIRSR613078-1"/>
    </source>
</evidence>
<gene>
    <name evidence="7" type="ORF">GC105_14175</name>
</gene>
<dbReference type="GO" id="GO:0004619">
    <property type="term" value="F:phosphoglycerate mutase activity"/>
    <property type="evidence" value="ECO:0007669"/>
    <property type="project" value="UniProtKB-EC"/>
</dbReference>
<dbReference type="Gene3D" id="3.40.50.1240">
    <property type="entry name" value="Phosphoglycerate mutase-like"/>
    <property type="match status" value="1"/>
</dbReference>
<dbReference type="Proteomes" id="UP000440004">
    <property type="component" value="Unassembled WGS sequence"/>
</dbReference>
<organism evidence="7 8">
    <name type="scientific">Alkalibaculum sporogenes</name>
    <dbReference type="NCBI Taxonomy" id="2655001"/>
    <lineage>
        <taxon>Bacteria</taxon>
        <taxon>Bacillati</taxon>
        <taxon>Bacillota</taxon>
        <taxon>Clostridia</taxon>
        <taxon>Eubacteriales</taxon>
        <taxon>Eubacteriaceae</taxon>
        <taxon>Alkalibaculum</taxon>
    </lineage>
</organism>
<dbReference type="InterPro" id="IPR029033">
    <property type="entry name" value="His_PPase_superfam"/>
</dbReference>
<dbReference type="EC" id="5.4.2.11" evidence="2"/>
<comment type="similarity">
    <text evidence="1">Belongs to the phosphoglycerate mutase family. BPG-dependent PGAM subfamily.</text>
</comment>
<evidence type="ECO:0000256" key="3">
    <source>
        <dbReference type="ARBA" id="ARBA00023152"/>
    </source>
</evidence>
<dbReference type="GO" id="GO:0006096">
    <property type="term" value="P:glycolytic process"/>
    <property type="evidence" value="ECO:0007669"/>
    <property type="project" value="UniProtKB-KW"/>
</dbReference>
<proteinExistence type="inferred from homology"/>
<dbReference type="PIRSF" id="PIRSF000709">
    <property type="entry name" value="6PFK_2-Ptase"/>
    <property type="match status" value="1"/>
</dbReference>
<dbReference type="RefSeq" id="WP_152806140.1">
    <property type="nucleotide sequence ID" value="NZ_WHNX01000032.1"/>
</dbReference>
<dbReference type="EMBL" id="WHNX01000032">
    <property type="protein sequence ID" value="MPW26929.1"/>
    <property type="molecule type" value="Genomic_DNA"/>
</dbReference>
<feature type="binding site" evidence="6">
    <location>
        <begin position="7"/>
        <end position="14"/>
    </location>
    <ligand>
        <name>substrate</name>
    </ligand>
</feature>
<keyword evidence="8" id="KW-1185">Reference proteome</keyword>
<comment type="caution">
    <text evidence="7">The sequence shown here is derived from an EMBL/GenBank/DDBJ whole genome shotgun (WGS) entry which is preliminary data.</text>
</comment>
<protein>
    <recommendedName>
        <fullName evidence="2">phosphoglycerate mutase (2,3-diphosphoglycerate-dependent)</fullName>
        <ecNumber evidence="2">5.4.2.11</ecNumber>
    </recommendedName>
</protein>
<feature type="binding site" evidence="6">
    <location>
        <position position="57"/>
    </location>
    <ligand>
        <name>substrate</name>
    </ligand>
</feature>
<dbReference type="Pfam" id="PF00300">
    <property type="entry name" value="His_Phos_1"/>
    <property type="match status" value="1"/>
</dbReference>
<feature type="active site" description="Proton donor/acceptor" evidence="5">
    <location>
        <position position="81"/>
    </location>
</feature>
<feature type="active site" description="Tele-phosphohistidine intermediate" evidence="5">
    <location>
        <position position="8"/>
    </location>
</feature>
<accession>A0A6A7KBJ5</accession>
<dbReference type="InterPro" id="IPR013078">
    <property type="entry name" value="His_Pase_superF_clade-1"/>
</dbReference>
<dbReference type="SUPFAM" id="SSF53254">
    <property type="entry name" value="Phosphoglycerate mutase-like"/>
    <property type="match status" value="1"/>
</dbReference>
<evidence type="ECO:0000256" key="2">
    <source>
        <dbReference type="ARBA" id="ARBA00012028"/>
    </source>
</evidence>
<evidence type="ECO:0000256" key="1">
    <source>
        <dbReference type="ARBA" id="ARBA00006717"/>
    </source>
</evidence>